<accession>A0A2H3CLC1</accession>
<reference evidence="3" key="1">
    <citation type="journal article" date="2017" name="Nat. Ecol. Evol.">
        <title>Genome expansion and lineage-specific genetic innovations in the forest pathogenic fungi Armillaria.</title>
        <authorList>
            <person name="Sipos G."/>
            <person name="Prasanna A.N."/>
            <person name="Walter M.C."/>
            <person name="O'Connor E."/>
            <person name="Balint B."/>
            <person name="Krizsan K."/>
            <person name="Kiss B."/>
            <person name="Hess J."/>
            <person name="Varga T."/>
            <person name="Slot J."/>
            <person name="Riley R."/>
            <person name="Boka B."/>
            <person name="Rigling D."/>
            <person name="Barry K."/>
            <person name="Lee J."/>
            <person name="Mihaltcheva S."/>
            <person name="LaButti K."/>
            <person name="Lipzen A."/>
            <person name="Waldron R."/>
            <person name="Moloney N.M."/>
            <person name="Sperisen C."/>
            <person name="Kredics L."/>
            <person name="Vagvoelgyi C."/>
            <person name="Patrignani A."/>
            <person name="Fitzpatrick D."/>
            <person name="Nagy I."/>
            <person name="Doyle S."/>
            <person name="Anderson J.B."/>
            <person name="Grigoriev I.V."/>
            <person name="Gueldener U."/>
            <person name="Muensterkoetter M."/>
            <person name="Nagy L.G."/>
        </authorList>
    </citation>
    <scope>NUCLEOTIDE SEQUENCE [LARGE SCALE GENOMIC DNA]</scope>
    <source>
        <strain evidence="3">Ar21-2</strain>
    </source>
</reference>
<evidence type="ECO:0000256" key="1">
    <source>
        <dbReference type="SAM" id="MobiDB-lite"/>
    </source>
</evidence>
<protein>
    <submittedName>
        <fullName evidence="2">Uncharacterized protein</fullName>
    </submittedName>
</protein>
<dbReference type="Proteomes" id="UP000217790">
    <property type="component" value="Unassembled WGS sequence"/>
</dbReference>
<keyword evidence="3" id="KW-1185">Reference proteome</keyword>
<evidence type="ECO:0000313" key="3">
    <source>
        <dbReference type="Proteomes" id="UP000217790"/>
    </source>
</evidence>
<proteinExistence type="predicted"/>
<gene>
    <name evidence="2" type="ORF">ARMGADRAFT_1038900</name>
</gene>
<feature type="region of interest" description="Disordered" evidence="1">
    <location>
        <begin position="240"/>
        <end position="267"/>
    </location>
</feature>
<sequence>MSADAVYNSIKLETPPSVCSTQAASALEEEASRFMFFEFDRIVKGDEKGILLLCPAEWNGVAVTGLAKLDYSPLFTSPALRYACGLETLQTTVSNTLELNISIYRVVCYAKMNRIAMVRKKIMLCVMHIFTGTDLHKLVLRVMVNAYSTYYLQIRSVLCLAIAYNCEDFPEPELEMPLSNGNCCKAHHSSMSHISIIYMNAEMGVGPSKNKRDERRPWRRTIRSANMLAGEWTQRTHKLHSMEQNQRQETNAKHCPGNSPPCLQNIQ</sequence>
<organism evidence="2 3">
    <name type="scientific">Armillaria gallica</name>
    <name type="common">Bulbous honey fungus</name>
    <name type="synonym">Armillaria bulbosa</name>
    <dbReference type="NCBI Taxonomy" id="47427"/>
    <lineage>
        <taxon>Eukaryota</taxon>
        <taxon>Fungi</taxon>
        <taxon>Dikarya</taxon>
        <taxon>Basidiomycota</taxon>
        <taxon>Agaricomycotina</taxon>
        <taxon>Agaricomycetes</taxon>
        <taxon>Agaricomycetidae</taxon>
        <taxon>Agaricales</taxon>
        <taxon>Marasmiineae</taxon>
        <taxon>Physalacriaceae</taxon>
        <taxon>Armillaria</taxon>
    </lineage>
</organism>
<dbReference type="InParanoid" id="A0A2H3CLC1"/>
<dbReference type="OrthoDB" id="10622599at2759"/>
<dbReference type="EMBL" id="KZ293721">
    <property type="protein sequence ID" value="PBK82144.1"/>
    <property type="molecule type" value="Genomic_DNA"/>
</dbReference>
<dbReference type="AlphaFoldDB" id="A0A2H3CLC1"/>
<evidence type="ECO:0000313" key="2">
    <source>
        <dbReference type="EMBL" id="PBK82144.1"/>
    </source>
</evidence>
<name>A0A2H3CLC1_ARMGA</name>